<dbReference type="PANTHER" id="PTHR24103">
    <property type="entry name" value="E3 UBIQUITIN-PROTEIN LIGASE TRIM"/>
    <property type="match status" value="1"/>
</dbReference>
<dbReference type="Ensembl" id="ENSVKKT00000023412.1">
    <property type="protein sequence ID" value="ENSVKKP00000022846.1"/>
    <property type="gene ID" value="ENSVKKG00000015185.1"/>
</dbReference>
<evidence type="ECO:0000256" key="4">
    <source>
        <dbReference type="PROSITE-ProRule" id="PRU00175"/>
    </source>
</evidence>
<accession>A0A8D2LIB1</accession>
<keyword evidence="3" id="KW-0862">Zinc</keyword>
<dbReference type="AlphaFoldDB" id="A0A8D2LIB1"/>
<dbReference type="Gene3D" id="3.30.40.10">
    <property type="entry name" value="Zinc/RING finger domain, C3HC4 (zinc finger)"/>
    <property type="match status" value="1"/>
</dbReference>
<sequence>SINFDHVFVQLCLREALSCPVCLGLFRDPVMVSGCGHNLCRDCVAKCWGRLEGSLRCPQCLEPLPLQRLLQPNALLGSLAQRVRGQGGTLPDSKIACILIFKTHAISSKLS</sequence>
<dbReference type="PROSITE" id="PS00518">
    <property type="entry name" value="ZF_RING_1"/>
    <property type="match status" value="1"/>
</dbReference>
<dbReference type="GO" id="GO:0008270">
    <property type="term" value="F:zinc ion binding"/>
    <property type="evidence" value="ECO:0007669"/>
    <property type="project" value="UniProtKB-KW"/>
</dbReference>
<dbReference type="Pfam" id="PF13445">
    <property type="entry name" value="zf-RING_UBOX"/>
    <property type="match status" value="1"/>
</dbReference>
<name>A0A8D2LIB1_VARKO</name>
<dbReference type="InterPro" id="IPR027370">
    <property type="entry name" value="Znf-RING_euk"/>
</dbReference>
<evidence type="ECO:0000259" key="5">
    <source>
        <dbReference type="PROSITE" id="PS50089"/>
    </source>
</evidence>
<reference evidence="6" key="1">
    <citation type="submission" date="2025-08" db="UniProtKB">
        <authorList>
            <consortium name="Ensembl"/>
        </authorList>
    </citation>
    <scope>IDENTIFICATION</scope>
</reference>
<dbReference type="InterPro" id="IPR050143">
    <property type="entry name" value="TRIM/RBCC"/>
</dbReference>
<evidence type="ECO:0000256" key="1">
    <source>
        <dbReference type="ARBA" id="ARBA00022723"/>
    </source>
</evidence>
<dbReference type="SMART" id="SM00184">
    <property type="entry name" value="RING"/>
    <property type="match status" value="1"/>
</dbReference>
<dbReference type="InterPro" id="IPR017907">
    <property type="entry name" value="Znf_RING_CS"/>
</dbReference>
<keyword evidence="1" id="KW-0479">Metal-binding</keyword>
<dbReference type="InterPro" id="IPR013083">
    <property type="entry name" value="Znf_RING/FYVE/PHD"/>
</dbReference>
<dbReference type="SUPFAM" id="SSF57850">
    <property type="entry name" value="RING/U-box"/>
    <property type="match status" value="1"/>
</dbReference>
<keyword evidence="2 4" id="KW-0863">Zinc-finger</keyword>
<organism evidence="6 7">
    <name type="scientific">Varanus komodoensis</name>
    <name type="common">Komodo dragon</name>
    <dbReference type="NCBI Taxonomy" id="61221"/>
    <lineage>
        <taxon>Eukaryota</taxon>
        <taxon>Metazoa</taxon>
        <taxon>Chordata</taxon>
        <taxon>Craniata</taxon>
        <taxon>Vertebrata</taxon>
        <taxon>Euteleostomi</taxon>
        <taxon>Lepidosauria</taxon>
        <taxon>Squamata</taxon>
        <taxon>Bifurcata</taxon>
        <taxon>Unidentata</taxon>
        <taxon>Episquamata</taxon>
        <taxon>Toxicofera</taxon>
        <taxon>Anguimorpha</taxon>
        <taxon>Paleoanguimorpha</taxon>
        <taxon>Varanoidea</taxon>
        <taxon>Varanidae</taxon>
        <taxon>Varanus</taxon>
    </lineage>
</organism>
<dbReference type="InterPro" id="IPR001841">
    <property type="entry name" value="Znf_RING"/>
</dbReference>
<keyword evidence="7" id="KW-1185">Reference proteome</keyword>
<feature type="domain" description="RING-type" evidence="5">
    <location>
        <begin position="19"/>
        <end position="60"/>
    </location>
</feature>
<evidence type="ECO:0000256" key="3">
    <source>
        <dbReference type="ARBA" id="ARBA00022833"/>
    </source>
</evidence>
<dbReference type="PROSITE" id="PS50089">
    <property type="entry name" value="ZF_RING_2"/>
    <property type="match status" value="1"/>
</dbReference>
<reference evidence="6" key="2">
    <citation type="submission" date="2025-09" db="UniProtKB">
        <authorList>
            <consortium name="Ensembl"/>
        </authorList>
    </citation>
    <scope>IDENTIFICATION</scope>
</reference>
<evidence type="ECO:0000313" key="6">
    <source>
        <dbReference type="Ensembl" id="ENSVKKP00000022846.1"/>
    </source>
</evidence>
<evidence type="ECO:0000256" key="2">
    <source>
        <dbReference type="ARBA" id="ARBA00022771"/>
    </source>
</evidence>
<evidence type="ECO:0000313" key="7">
    <source>
        <dbReference type="Proteomes" id="UP000694545"/>
    </source>
</evidence>
<proteinExistence type="predicted"/>
<dbReference type="Proteomes" id="UP000694545">
    <property type="component" value="Unplaced"/>
</dbReference>
<protein>
    <recommendedName>
        <fullName evidence="5">RING-type domain-containing protein</fullName>
    </recommendedName>
</protein>